<feature type="compositionally biased region" description="Polar residues" evidence="1">
    <location>
        <begin position="239"/>
        <end position="248"/>
    </location>
</feature>
<feature type="region of interest" description="Disordered" evidence="1">
    <location>
        <begin position="47"/>
        <end position="153"/>
    </location>
</feature>
<proteinExistence type="predicted"/>
<organism evidence="2 3">
    <name type="scientific">Geodia barretti</name>
    <name type="common">Barrett's horny sponge</name>
    <dbReference type="NCBI Taxonomy" id="519541"/>
    <lineage>
        <taxon>Eukaryota</taxon>
        <taxon>Metazoa</taxon>
        <taxon>Porifera</taxon>
        <taxon>Demospongiae</taxon>
        <taxon>Heteroscleromorpha</taxon>
        <taxon>Tetractinellida</taxon>
        <taxon>Astrophorina</taxon>
        <taxon>Geodiidae</taxon>
        <taxon>Geodia</taxon>
    </lineage>
</organism>
<dbReference type="Proteomes" id="UP001174909">
    <property type="component" value="Unassembled WGS sequence"/>
</dbReference>
<dbReference type="AlphaFoldDB" id="A0AA35TC93"/>
<keyword evidence="3" id="KW-1185">Reference proteome</keyword>
<reference evidence="2" key="1">
    <citation type="submission" date="2023-03" db="EMBL/GenBank/DDBJ databases">
        <authorList>
            <person name="Steffen K."/>
            <person name="Cardenas P."/>
        </authorList>
    </citation>
    <scope>NUCLEOTIDE SEQUENCE</scope>
</reference>
<feature type="compositionally biased region" description="Polar residues" evidence="1">
    <location>
        <begin position="399"/>
        <end position="412"/>
    </location>
</feature>
<feature type="compositionally biased region" description="Basic residues" evidence="1">
    <location>
        <begin position="182"/>
        <end position="205"/>
    </location>
</feature>
<evidence type="ECO:0000256" key="1">
    <source>
        <dbReference type="SAM" id="MobiDB-lite"/>
    </source>
</evidence>
<feature type="region of interest" description="Disordered" evidence="1">
    <location>
        <begin position="239"/>
        <end position="266"/>
    </location>
</feature>
<sequence>MAVFLLWSKRMDLTWSVFVLTVLAVHSMAVRWNLALASPDTVEQAYSSTRELRGTTDNNTSTDNSGSNGGEESSRYTPHTNALHPPLLTDSQSLQPVTHQHTPAGSSAHTESRYTDTSFTAPPLSSAPIRAGGPLLPATSRSNPPPISSSESPWSFIQIVAKDRGSLRVGDTSDATREERRRRGSRQKSHHHHRHYSRDHHHGHHSPNYWQRRQRHKYLTNPLAKVNGVLDDSGASLCSVPSTSGSVPSDQSSNRSDHSSCSRSQNSTVVEVNVNVRLSPDQLDRSKAVAMAALAESARQLAESAANLGFSNEVQTCTRSLSHSPYPRPRQSHRHPRHSVTGAPLTTSHPPPSLDHGSPIFHCHSSSHLPPLSPSLRLAGDPRSSSPHSRMERKCSHHYSPSSLLMTSTGGRTTEDEGTVVSLDHHSSSSSCHCSSMVVHEQGQRSVLTQSPLGKAGDTVVNLDRYSSAGAHDSDADVTVVSLDRTERSTAVDYHHNLRSMNYDLHGLPATDVSNSVCHLEGGRDPPNTSPDPSSRSHKSRFQSQPTAHLNLDSQIEGTPSLKQGPRLATHRDDRHVMNGFSYHPHVSLQAYPQSPNLSLRQQLQNISEQGESECVHSTDNFELGDNSFVHYDRGKTGEVSGGLRKLAEPDLLLGVKKMTRES</sequence>
<gene>
    <name evidence="2" type="ORF">GBAR_LOCUS25253</name>
</gene>
<name>A0AA35TC93_GEOBA</name>
<feature type="compositionally biased region" description="Polar residues" evidence="1">
    <location>
        <begin position="89"/>
        <end position="120"/>
    </location>
</feature>
<feature type="compositionally biased region" description="Low complexity" evidence="1">
    <location>
        <begin position="55"/>
        <end position="66"/>
    </location>
</feature>
<evidence type="ECO:0000313" key="3">
    <source>
        <dbReference type="Proteomes" id="UP001174909"/>
    </source>
</evidence>
<protein>
    <submittedName>
        <fullName evidence="2">Uncharacterized protein</fullName>
    </submittedName>
</protein>
<comment type="caution">
    <text evidence="2">The sequence shown here is derived from an EMBL/GenBank/DDBJ whole genome shotgun (WGS) entry which is preliminary data.</text>
</comment>
<evidence type="ECO:0000313" key="2">
    <source>
        <dbReference type="EMBL" id="CAI8045650.1"/>
    </source>
</evidence>
<feature type="non-terminal residue" evidence="2">
    <location>
        <position position="663"/>
    </location>
</feature>
<feature type="compositionally biased region" description="Low complexity" evidence="1">
    <location>
        <begin position="362"/>
        <end position="376"/>
    </location>
</feature>
<feature type="region of interest" description="Disordered" evidence="1">
    <location>
        <begin position="167"/>
        <end position="211"/>
    </location>
</feature>
<dbReference type="EMBL" id="CASHTH010003490">
    <property type="protein sequence ID" value="CAI8045650.1"/>
    <property type="molecule type" value="Genomic_DNA"/>
</dbReference>
<accession>A0AA35TC93</accession>
<feature type="region of interest" description="Disordered" evidence="1">
    <location>
        <begin position="319"/>
        <end position="416"/>
    </location>
</feature>
<feature type="region of interest" description="Disordered" evidence="1">
    <location>
        <begin position="515"/>
        <end position="547"/>
    </location>
</feature>